<dbReference type="Proteomes" id="UP000248889">
    <property type="component" value="Unassembled WGS sequence"/>
</dbReference>
<accession>A0A2X0IEC7</accession>
<keyword evidence="4" id="KW-1185">Reference proteome</keyword>
<dbReference type="Pfam" id="PF00665">
    <property type="entry name" value="rve"/>
    <property type="match status" value="1"/>
</dbReference>
<evidence type="ECO:0000313" key="3">
    <source>
        <dbReference type="EMBL" id="RAG83362.1"/>
    </source>
</evidence>
<dbReference type="GO" id="GO:0015074">
    <property type="term" value="P:DNA integration"/>
    <property type="evidence" value="ECO:0007669"/>
    <property type="project" value="InterPro"/>
</dbReference>
<feature type="domain" description="Integrase catalytic" evidence="2">
    <location>
        <begin position="199"/>
        <end position="362"/>
    </location>
</feature>
<sequence>MAGGARCRSAGEPRRPAHEPGPAEEVLRRGREREAAPAGGEAGEGTRPEQGRPGSPGKSFGALGNDLRERGLTHAADPVVDEAFTAVEHELGTTAACRLTGRSRATHYRRLKPPPVRKPRSPQVQPSALTVEDRDAVLALMNSPQYAELPPAQIWARELDSGRYHCSVSTMYRILRERGQSGERRRQATHPAKTVPELVADGPSQVFTWDITKAAGPRKGIWYHAYVIIDIFSRYIVGHTVELAESAERAEELIRETIARNGIVPETVHADRGTSMTSKKVSQLLIDLGVTRSHSRPKVSNDNPYSEAQFKTTKYMSDYPERFDSLAHAREWFDAFISYYNHEHRHSGIGLHTPASVHFGTADLVREQRAATLAEAYARHPERFARRPRPPRIPEQVWINEPKTATEPEPQNA</sequence>
<feature type="region of interest" description="Disordered" evidence="1">
    <location>
        <begin position="102"/>
        <end position="126"/>
    </location>
</feature>
<dbReference type="InterPro" id="IPR001584">
    <property type="entry name" value="Integrase_cat-core"/>
</dbReference>
<dbReference type="AlphaFoldDB" id="A0A2X0IEC7"/>
<dbReference type="GO" id="GO:0003676">
    <property type="term" value="F:nucleic acid binding"/>
    <property type="evidence" value="ECO:0007669"/>
    <property type="project" value="InterPro"/>
</dbReference>
<feature type="compositionally biased region" description="Basic and acidic residues" evidence="1">
    <location>
        <begin position="25"/>
        <end position="35"/>
    </location>
</feature>
<dbReference type="PANTHER" id="PTHR46889:SF5">
    <property type="entry name" value="INTEGRASE PROTEIN"/>
    <property type="match status" value="1"/>
</dbReference>
<organism evidence="3 4">
    <name type="scientific">Streptacidiphilus pinicola</name>
    <dbReference type="NCBI Taxonomy" id="2219663"/>
    <lineage>
        <taxon>Bacteria</taxon>
        <taxon>Bacillati</taxon>
        <taxon>Actinomycetota</taxon>
        <taxon>Actinomycetes</taxon>
        <taxon>Kitasatosporales</taxon>
        <taxon>Streptomycetaceae</taxon>
        <taxon>Streptacidiphilus</taxon>
    </lineage>
</organism>
<reference evidence="3 4" key="1">
    <citation type="submission" date="2018-06" db="EMBL/GenBank/DDBJ databases">
        <title>Streptacidiphilus pinicola sp. nov., isolated from pine grove soil.</title>
        <authorList>
            <person name="Roh S.G."/>
            <person name="Park S."/>
            <person name="Kim M.-K."/>
            <person name="Yun B.-R."/>
            <person name="Park J."/>
            <person name="Kim M.J."/>
            <person name="Kim Y.S."/>
            <person name="Kim S.B."/>
        </authorList>
    </citation>
    <scope>NUCLEOTIDE SEQUENCE [LARGE SCALE GENOMIC DNA]</scope>
    <source>
        <strain evidence="3 4">MMS16-CNU450</strain>
    </source>
</reference>
<evidence type="ECO:0000259" key="2">
    <source>
        <dbReference type="PROSITE" id="PS50994"/>
    </source>
</evidence>
<dbReference type="PROSITE" id="PS50994">
    <property type="entry name" value="INTEGRASE"/>
    <property type="match status" value="1"/>
</dbReference>
<evidence type="ECO:0000256" key="1">
    <source>
        <dbReference type="SAM" id="MobiDB-lite"/>
    </source>
</evidence>
<dbReference type="PANTHER" id="PTHR46889">
    <property type="entry name" value="TRANSPOSASE INSF FOR INSERTION SEQUENCE IS3B-RELATED"/>
    <property type="match status" value="1"/>
</dbReference>
<evidence type="ECO:0000313" key="4">
    <source>
        <dbReference type="Proteomes" id="UP000248889"/>
    </source>
</evidence>
<feature type="region of interest" description="Disordered" evidence="1">
    <location>
        <begin position="386"/>
        <end position="413"/>
    </location>
</feature>
<gene>
    <name evidence="3" type="ORF">DN069_22875</name>
</gene>
<dbReference type="EMBL" id="QKYN01000089">
    <property type="protein sequence ID" value="RAG83362.1"/>
    <property type="molecule type" value="Genomic_DNA"/>
</dbReference>
<proteinExistence type="predicted"/>
<name>A0A2X0IEC7_9ACTN</name>
<dbReference type="InterPro" id="IPR036397">
    <property type="entry name" value="RNaseH_sf"/>
</dbReference>
<dbReference type="InterPro" id="IPR050900">
    <property type="entry name" value="Transposase_IS3/IS150/IS904"/>
</dbReference>
<dbReference type="NCBIfam" id="NF033516">
    <property type="entry name" value="transpos_IS3"/>
    <property type="match status" value="1"/>
</dbReference>
<dbReference type="Gene3D" id="3.30.420.10">
    <property type="entry name" value="Ribonuclease H-like superfamily/Ribonuclease H"/>
    <property type="match status" value="1"/>
</dbReference>
<dbReference type="SUPFAM" id="SSF53098">
    <property type="entry name" value="Ribonuclease H-like"/>
    <property type="match status" value="1"/>
</dbReference>
<dbReference type="InterPro" id="IPR012337">
    <property type="entry name" value="RNaseH-like_sf"/>
</dbReference>
<feature type="compositionally biased region" description="Basic residues" evidence="1">
    <location>
        <begin position="104"/>
        <end position="120"/>
    </location>
</feature>
<dbReference type="OrthoDB" id="52928at2"/>
<protein>
    <submittedName>
        <fullName evidence="3">IS3 family transposase</fullName>
    </submittedName>
</protein>
<dbReference type="InterPro" id="IPR048020">
    <property type="entry name" value="Transpos_IS3"/>
</dbReference>
<feature type="region of interest" description="Disordered" evidence="1">
    <location>
        <begin position="1"/>
        <end position="65"/>
    </location>
</feature>
<feature type="compositionally biased region" description="Basic and acidic residues" evidence="1">
    <location>
        <begin position="9"/>
        <end position="18"/>
    </location>
</feature>
<comment type="caution">
    <text evidence="3">The sequence shown here is derived from an EMBL/GenBank/DDBJ whole genome shotgun (WGS) entry which is preliminary data.</text>
</comment>